<accession>A0ABN9TUZ5</accession>
<feature type="compositionally biased region" description="Basic and acidic residues" evidence="1">
    <location>
        <begin position="884"/>
        <end position="893"/>
    </location>
</feature>
<dbReference type="EMBL" id="CAUYUJ010015116">
    <property type="protein sequence ID" value="CAK0850055.1"/>
    <property type="molecule type" value="Genomic_DNA"/>
</dbReference>
<comment type="caution">
    <text evidence="3">The sequence shown here is derived from an EMBL/GenBank/DDBJ whole genome shotgun (WGS) entry which is preliminary data.</text>
</comment>
<evidence type="ECO:0000313" key="3">
    <source>
        <dbReference type="EMBL" id="CAK0850055.1"/>
    </source>
</evidence>
<feature type="compositionally biased region" description="Low complexity" evidence="1">
    <location>
        <begin position="575"/>
        <end position="595"/>
    </location>
</feature>
<feature type="region of interest" description="Disordered" evidence="1">
    <location>
        <begin position="332"/>
        <end position="358"/>
    </location>
</feature>
<keyword evidence="4" id="KW-1185">Reference proteome</keyword>
<feature type="compositionally biased region" description="Low complexity" evidence="1">
    <location>
        <begin position="867"/>
        <end position="880"/>
    </location>
</feature>
<protein>
    <recommendedName>
        <fullName evidence="5">Altered inheritance of mitochondria protein 24, mitochondrial</fullName>
    </recommendedName>
</protein>
<feature type="region of interest" description="Disordered" evidence="1">
    <location>
        <begin position="563"/>
        <end position="750"/>
    </location>
</feature>
<keyword evidence="2" id="KW-0732">Signal</keyword>
<proteinExistence type="predicted"/>
<sequence>MSNLPHCYLLFFYSTSSVLGESIVTSVDTSLLQASHSTLSTLPDQPCEDWIDFGASTVQSNLGGMGPDTESRRELRFQGAGKLGASGTAFDLMFKNTTTYQPKIPAFNRVSGATARMNLFIGTSVELEGTFVEKGTESQVTPNLAKLTFCDVDHYKSKQNEELALSDVSAFYVAADGPDFLYHLAKDERDHAAAPLNHHEEVIPTQVVGRKAKKFMAMDGSTFGVTVISLRFGDACDDPLDPNVLTNVTCSTGPNRTVATNRTVDQAKRCFMVEFRNTSRFAMAARIPSKNGQSEWSRNFAIAGTSRFFAADTSRACVDSAPALAAAAEEAKAEAAPAAETEEAKQAEFPAPAAEDSKPVEAPIAAAEEAKLEAAMAATRGTNQVPTDDAVERMMAEGSAPVAEEARPVEAPTAAIEEAKLEAAPAAATGPTDDAVERMMAEGSAPISEEAKPVEAPAAATEESKPQATLAAATGPTDDAVERMMAEGSTAATGPSDRAPNSTSQVPTDDAVERMLAEGSAPAVEEAKPVEALAVAAEEAKLEAAPAAATGPTDDAVERMMAEGSAPVSEEAKPVEAPAPASEEARPEAAPAAASEETKPAEAVEAVGTVPTDDAVERILAEGSTDATGPTDRVSNGTSLPSDDAVERMLAEDSTADTGPSDSVSNVTSQGPTDDAVERMLAEDSTADTGPSDRASNSTSQVPTDDAVERMLAEGSAPAPEEAKPVEAPAAAVEEAKPQAAPAAATGDAKPVEAVEALAASVEEAKPAAALAAATNAAKPAQGVEALATAAEEAKPSDRVSSDDSQGTTDTTVERTLAEAGAAAAEAGALQRRARAAEAIHSAEQSPSRAEPRHQGSAEDAVRRALAEAGAAAAEAGALQRRARAAEQRHSRAEPLSQASDTDAPLTDRVSEGTVQPGRILPPPPSAKGPEPRAALHAAEAQQQSPRDTVQRPRDSAQRAKVQGSVKAAGDPHLVNMHGQRFDILQPGSHILLQIPRWTFHTRTMLRVDALVSQIGGACADMYFRNLNVTGRWVDAKFKGGLHYTAGSDIGRTGKTSWMNFGGVELKVANGHTNQGVEYLNFFARHLRNFKYPIGGLLGEDDHTAAATANLACKKHIDI</sequence>
<feature type="region of interest" description="Disordered" evidence="1">
    <location>
        <begin position="488"/>
        <end position="510"/>
    </location>
</feature>
<feature type="compositionally biased region" description="Polar residues" evidence="1">
    <location>
        <begin position="625"/>
        <end position="641"/>
    </location>
</feature>
<feature type="compositionally biased region" description="Basic and acidic residues" evidence="1">
    <location>
        <begin position="792"/>
        <end position="802"/>
    </location>
</feature>
<feature type="compositionally biased region" description="Polar residues" evidence="1">
    <location>
        <begin position="656"/>
        <end position="672"/>
    </location>
</feature>
<feature type="region of interest" description="Disordered" evidence="1">
    <location>
        <begin position="445"/>
        <end position="476"/>
    </location>
</feature>
<feature type="compositionally biased region" description="Low complexity" evidence="1">
    <location>
        <begin position="726"/>
        <end position="745"/>
    </location>
</feature>
<feature type="compositionally biased region" description="Low complexity" evidence="1">
    <location>
        <begin position="818"/>
        <end position="831"/>
    </location>
</feature>
<name>A0ABN9TUZ5_9DINO</name>
<organism evidence="3 4">
    <name type="scientific">Prorocentrum cordatum</name>
    <dbReference type="NCBI Taxonomy" id="2364126"/>
    <lineage>
        <taxon>Eukaryota</taxon>
        <taxon>Sar</taxon>
        <taxon>Alveolata</taxon>
        <taxon>Dinophyceae</taxon>
        <taxon>Prorocentrales</taxon>
        <taxon>Prorocentraceae</taxon>
        <taxon>Prorocentrum</taxon>
    </lineage>
</organism>
<feature type="signal peptide" evidence="2">
    <location>
        <begin position="1"/>
        <end position="20"/>
    </location>
</feature>
<feature type="compositionally biased region" description="Polar residues" evidence="1">
    <location>
        <begin position="694"/>
        <end position="703"/>
    </location>
</feature>
<feature type="compositionally biased region" description="Basic and acidic residues" evidence="1">
    <location>
        <begin position="850"/>
        <end position="866"/>
    </location>
</feature>
<feature type="compositionally biased region" description="Basic and acidic residues" evidence="1">
    <location>
        <begin position="949"/>
        <end position="958"/>
    </location>
</feature>
<reference evidence="3" key="1">
    <citation type="submission" date="2023-10" db="EMBL/GenBank/DDBJ databases">
        <authorList>
            <person name="Chen Y."/>
            <person name="Shah S."/>
            <person name="Dougan E. K."/>
            <person name="Thang M."/>
            <person name="Chan C."/>
        </authorList>
    </citation>
    <scope>NUCLEOTIDE SEQUENCE [LARGE SCALE GENOMIC DNA]</scope>
</reference>
<gene>
    <name evidence="3" type="ORF">PCOR1329_LOCUS42596</name>
</gene>
<feature type="chain" id="PRO_5047042323" description="Altered inheritance of mitochondria protein 24, mitochondrial" evidence="2">
    <location>
        <begin position="21"/>
        <end position="1119"/>
    </location>
</feature>
<evidence type="ECO:0000256" key="1">
    <source>
        <dbReference type="SAM" id="MobiDB-lite"/>
    </source>
</evidence>
<feature type="region of interest" description="Disordered" evidence="1">
    <location>
        <begin position="774"/>
        <end position="972"/>
    </location>
</feature>
<evidence type="ECO:0000313" key="4">
    <source>
        <dbReference type="Proteomes" id="UP001189429"/>
    </source>
</evidence>
<evidence type="ECO:0000256" key="2">
    <source>
        <dbReference type="SAM" id="SignalP"/>
    </source>
</evidence>
<dbReference type="Proteomes" id="UP001189429">
    <property type="component" value="Unassembled WGS sequence"/>
</dbReference>
<evidence type="ECO:0008006" key="5">
    <source>
        <dbReference type="Google" id="ProtNLM"/>
    </source>
</evidence>